<gene>
    <name evidence="1" type="ORF">M422DRAFT_263118</name>
</gene>
<dbReference type="AlphaFoldDB" id="A0A0C9VB98"/>
<name>A0A0C9VB98_SPHS4</name>
<protein>
    <submittedName>
        <fullName evidence="1">Uncharacterized protein</fullName>
    </submittedName>
</protein>
<proteinExistence type="predicted"/>
<evidence type="ECO:0000313" key="2">
    <source>
        <dbReference type="Proteomes" id="UP000054279"/>
    </source>
</evidence>
<organism evidence="1 2">
    <name type="scientific">Sphaerobolus stellatus (strain SS14)</name>
    <dbReference type="NCBI Taxonomy" id="990650"/>
    <lineage>
        <taxon>Eukaryota</taxon>
        <taxon>Fungi</taxon>
        <taxon>Dikarya</taxon>
        <taxon>Basidiomycota</taxon>
        <taxon>Agaricomycotina</taxon>
        <taxon>Agaricomycetes</taxon>
        <taxon>Phallomycetidae</taxon>
        <taxon>Geastrales</taxon>
        <taxon>Sphaerobolaceae</taxon>
        <taxon>Sphaerobolus</taxon>
    </lineage>
</organism>
<keyword evidence="2" id="KW-1185">Reference proteome</keyword>
<sequence>MHGGPANLHEKMFTQYCCFCVPSRIGFQQKHCPRDHCDVDGKVIHGPVERNIRKVLVMTKPGVPHNHPSYAPKKLSFEAAEPWREAIPVAGPLGKTVGHIMRAPTTAPILTQKSAADPSGFACLARPHYLHKILTEEKQKLYPKGRDFPGDIAQMLGLGRVLLRLNNPKISGIETTDPRIIVIHLSRIID</sequence>
<dbReference type="EMBL" id="KN837196">
    <property type="protein sequence ID" value="KIJ34765.1"/>
    <property type="molecule type" value="Genomic_DNA"/>
</dbReference>
<reference evidence="1 2" key="1">
    <citation type="submission" date="2014-06" db="EMBL/GenBank/DDBJ databases">
        <title>Evolutionary Origins and Diversification of the Mycorrhizal Mutualists.</title>
        <authorList>
            <consortium name="DOE Joint Genome Institute"/>
            <consortium name="Mycorrhizal Genomics Consortium"/>
            <person name="Kohler A."/>
            <person name="Kuo A."/>
            <person name="Nagy L.G."/>
            <person name="Floudas D."/>
            <person name="Copeland A."/>
            <person name="Barry K.W."/>
            <person name="Cichocki N."/>
            <person name="Veneault-Fourrey C."/>
            <person name="LaButti K."/>
            <person name="Lindquist E.A."/>
            <person name="Lipzen A."/>
            <person name="Lundell T."/>
            <person name="Morin E."/>
            <person name="Murat C."/>
            <person name="Riley R."/>
            <person name="Ohm R."/>
            <person name="Sun H."/>
            <person name="Tunlid A."/>
            <person name="Henrissat B."/>
            <person name="Grigoriev I.V."/>
            <person name="Hibbett D.S."/>
            <person name="Martin F."/>
        </authorList>
    </citation>
    <scope>NUCLEOTIDE SEQUENCE [LARGE SCALE GENOMIC DNA]</scope>
    <source>
        <strain evidence="1 2">SS14</strain>
    </source>
</reference>
<evidence type="ECO:0000313" key="1">
    <source>
        <dbReference type="EMBL" id="KIJ34765.1"/>
    </source>
</evidence>
<dbReference type="Proteomes" id="UP000054279">
    <property type="component" value="Unassembled WGS sequence"/>
</dbReference>
<dbReference type="HOGENOM" id="CLU_1428811_0_0_1"/>
<accession>A0A0C9VB98</accession>